<dbReference type="KEGG" id="tee:Tel_09135"/>
<keyword evidence="3" id="KW-0238">DNA-binding</keyword>
<dbReference type="Proteomes" id="UP000055136">
    <property type="component" value="Chromosome"/>
</dbReference>
<dbReference type="InterPro" id="IPR051212">
    <property type="entry name" value="Type-I_RE_S_subunit"/>
</dbReference>
<feature type="domain" description="Type I restriction modification DNA specificity" evidence="4">
    <location>
        <begin position="98"/>
        <end position="181"/>
    </location>
</feature>
<organism evidence="5 6">
    <name type="scientific">Candidatus Tenderia electrophaga</name>
    <dbReference type="NCBI Taxonomy" id="1748243"/>
    <lineage>
        <taxon>Bacteria</taxon>
        <taxon>Pseudomonadati</taxon>
        <taxon>Pseudomonadota</taxon>
        <taxon>Gammaproteobacteria</taxon>
        <taxon>Candidatus Tenderiales</taxon>
        <taxon>Candidatus Tenderiaceae</taxon>
        <taxon>Candidatus Tenderia</taxon>
    </lineage>
</organism>
<dbReference type="EMBL" id="CP013099">
    <property type="protein sequence ID" value="ALP54797.1"/>
    <property type="molecule type" value="Genomic_DNA"/>
</dbReference>
<feature type="domain" description="Type I restriction modification DNA specificity" evidence="4">
    <location>
        <begin position="225"/>
        <end position="399"/>
    </location>
</feature>
<keyword evidence="5" id="KW-0378">Hydrolase</keyword>
<dbReference type="Gene3D" id="3.90.220.20">
    <property type="entry name" value="DNA methylase specificity domains"/>
    <property type="match status" value="2"/>
</dbReference>
<sequence>MPRYEGYKDSQEDWIGSIPTHWKERKLKHLFYEKKHTPNMELSCGSISFGEVVEKDDEKIPLSTKKSYQEVCVGEYLVNPLNLNYDLKSLRIGLSEINVVVSAGYIVLKNYKGISREYFKYLLHRYDVAYMKLLGSGVRQTINFGHIANSILLCPPIEEQTAIATYLDRKTAQIDRAVQIKQQQIDLLKERKQILIQNAVTRGLNPHAPLRDSGVEWIGEIPAHWEVRRSKFVFTQRKELARKDDIQLSATQAYGVIPQDVYEDRIGRKVTKVTLHLEKRKHVEIDDFVISMRSFQGGLERAWAQGCIRSSYVVLRPLEKISAGFYAYLFKCSRYISALQTTANFIRDGQDLNFENFSLVDLMIPPIEEQDAIAKHIETQSAKIDQTIALQQQQIERLKEYKVTLINSAVTGKIKVPGVVDNREAAA</sequence>
<dbReference type="AlphaFoldDB" id="A0A0S2TIC4"/>
<keyword evidence="2" id="KW-0680">Restriction system</keyword>
<name>A0A0S2TIC4_9GAMM</name>
<accession>A0A0S2TIC4</accession>
<proteinExistence type="inferred from homology"/>
<dbReference type="GO" id="GO:0004519">
    <property type="term" value="F:endonuclease activity"/>
    <property type="evidence" value="ECO:0007669"/>
    <property type="project" value="UniProtKB-KW"/>
</dbReference>
<evidence type="ECO:0000256" key="3">
    <source>
        <dbReference type="ARBA" id="ARBA00023125"/>
    </source>
</evidence>
<protein>
    <submittedName>
        <fullName evidence="5">Restriction endonuclease subunit S</fullName>
    </submittedName>
</protein>
<evidence type="ECO:0000313" key="5">
    <source>
        <dbReference type="EMBL" id="ALP54797.1"/>
    </source>
</evidence>
<dbReference type="InterPro" id="IPR044946">
    <property type="entry name" value="Restrct_endonuc_typeI_TRD_sf"/>
</dbReference>
<dbReference type="Gene3D" id="1.10.287.1120">
    <property type="entry name" value="Bipartite methylase S protein"/>
    <property type="match status" value="1"/>
</dbReference>
<dbReference type="REBASE" id="163305">
    <property type="entry name" value="S.GbaNRL1ORF9130P"/>
</dbReference>
<dbReference type="GO" id="GO:0009307">
    <property type="term" value="P:DNA restriction-modification system"/>
    <property type="evidence" value="ECO:0007669"/>
    <property type="project" value="UniProtKB-KW"/>
</dbReference>
<gene>
    <name evidence="5" type="ORF">Tel_09135</name>
</gene>
<dbReference type="PANTHER" id="PTHR43140">
    <property type="entry name" value="TYPE-1 RESTRICTION ENZYME ECOKI SPECIFICITY PROTEIN"/>
    <property type="match status" value="1"/>
</dbReference>
<dbReference type="PANTHER" id="PTHR43140:SF1">
    <property type="entry name" value="TYPE I RESTRICTION ENZYME ECOKI SPECIFICITY SUBUNIT"/>
    <property type="match status" value="1"/>
</dbReference>
<reference evidence="5" key="1">
    <citation type="submission" date="2015-10" db="EMBL/GenBank/DDBJ databases">
        <title>Description of Candidatus Tenderia electrophaga gen. nov, sp. nov., an Uncultivated Electroautotroph from a Biocathode Enrichment.</title>
        <authorList>
            <person name="Eddie B.J."/>
            <person name="Malanoski A.P."/>
            <person name="Wang Z."/>
            <person name="Hall R.J."/>
            <person name="Oh S.D."/>
            <person name="Heiner C."/>
            <person name="Lin B."/>
            <person name="Strycharz-Glaven S.M."/>
        </authorList>
    </citation>
    <scope>NUCLEOTIDE SEQUENCE [LARGE SCALE GENOMIC DNA]</scope>
    <source>
        <strain evidence="5">NRL1</strain>
    </source>
</reference>
<dbReference type="SUPFAM" id="SSF116734">
    <property type="entry name" value="DNA methylase specificity domain"/>
    <property type="match status" value="2"/>
</dbReference>
<dbReference type="InterPro" id="IPR000055">
    <property type="entry name" value="Restrct_endonuc_typeI_TRD"/>
</dbReference>
<comment type="similarity">
    <text evidence="1">Belongs to the type-I restriction system S methylase family.</text>
</comment>
<evidence type="ECO:0000256" key="2">
    <source>
        <dbReference type="ARBA" id="ARBA00022747"/>
    </source>
</evidence>
<evidence type="ECO:0000256" key="1">
    <source>
        <dbReference type="ARBA" id="ARBA00010923"/>
    </source>
</evidence>
<evidence type="ECO:0000313" key="6">
    <source>
        <dbReference type="Proteomes" id="UP000055136"/>
    </source>
</evidence>
<keyword evidence="5" id="KW-0540">Nuclease</keyword>
<dbReference type="Pfam" id="PF01420">
    <property type="entry name" value="Methylase_S"/>
    <property type="match status" value="2"/>
</dbReference>
<evidence type="ECO:0000259" key="4">
    <source>
        <dbReference type="Pfam" id="PF01420"/>
    </source>
</evidence>
<keyword evidence="5" id="KW-0255">Endonuclease</keyword>
<dbReference type="GO" id="GO:0003677">
    <property type="term" value="F:DNA binding"/>
    <property type="evidence" value="ECO:0007669"/>
    <property type="project" value="UniProtKB-KW"/>
</dbReference>
<dbReference type="STRING" id="1748243.Tel_09135"/>
<keyword evidence="6" id="KW-1185">Reference proteome</keyword>